<dbReference type="AlphaFoldDB" id="A0A9X1LP34"/>
<evidence type="ECO:0000313" key="3">
    <source>
        <dbReference type="Proteomes" id="UP001139289"/>
    </source>
</evidence>
<evidence type="ECO:0000256" key="1">
    <source>
        <dbReference type="SAM" id="MobiDB-lite"/>
    </source>
</evidence>
<accession>A0A9X1LP34</accession>
<organism evidence="2 3">
    <name type="scientific">Microbacterium tenebrionis</name>
    <dbReference type="NCBI Taxonomy" id="2830665"/>
    <lineage>
        <taxon>Bacteria</taxon>
        <taxon>Bacillati</taxon>
        <taxon>Actinomycetota</taxon>
        <taxon>Actinomycetes</taxon>
        <taxon>Micrococcales</taxon>
        <taxon>Microbacteriaceae</taxon>
        <taxon>Microbacterium</taxon>
    </lineage>
</organism>
<comment type="caution">
    <text evidence="2">The sequence shown here is derived from an EMBL/GenBank/DDBJ whole genome shotgun (WGS) entry which is preliminary data.</text>
</comment>
<feature type="region of interest" description="Disordered" evidence="1">
    <location>
        <begin position="46"/>
        <end position="75"/>
    </location>
</feature>
<name>A0A9X1LP34_9MICO</name>
<gene>
    <name evidence="2" type="ORF">KEC56_07885</name>
</gene>
<dbReference type="EMBL" id="JAGTTM010000002">
    <property type="protein sequence ID" value="MCC2029437.1"/>
    <property type="molecule type" value="Genomic_DNA"/>
</dbReference>
<keyword evidence="3" id="KW-1185">Reference proteome</keyword>
<feature type="region of interest" description="Disordered" evidence="1">
    <location>
        <begin position="1"/>
        <end position="28"/>
    </location>
</feature>
<proteinExistence type="predicted"/>
<dbReference type="Proteomes" id="UP001139289">
    <property type="component" value="Unassembled WGS sequence"/>
</dbReference>
<dbReference type="RefSeq" id="WP_227530497.1">
    <property type="nucleotide sequence ID" value="NZ_JAGTTM010000002.1"/>
</dbReference>
<evidence type="ECO:0000313" key="2">
    <source>
        <dbReference type="EMBL" id="MCC2029437.1"/>
    </source>
</evidence>
<protein>
    <submittedName>
        <fullName evidence="2">Uncharacterized protein</fullName>
    </submittedName>
</protein>
<sequence>MPAAVVWGPPSGPRPAGQGDGAIGELHHHFGGGVRGVAQAVRPAQARAPEQVRARHSRRPRRPALSVDASGYQDHERGRLILTPKHTFPDVVLRETSKWVEPKIAVRMERIEHDHLVEIVTEAWRSQAPGAVRRAWEDAAGNGPDDSQ</sequence>
<reference evidence="2" key="1">
    <citation type="submission" date="2021-04" db="EMBL/GenBank/DDBJ databases">
        <title>Microbacterium tenobrionis sp. nov. and Microbacterium allomyrinae sp. nov., isolated from larvae of Tenobrio molitor and Allomyrina dichotoma, respectively.</title>
        <authorList>
            <person name="Lee S.D."/>
        </authorList>
    </citation>
    <scope>NUCLEOTIDE SEQUENCE</scope>
    <source>
        <strain evidence="2">YMB-B2</strain>
    </source>
</reference>